<keyword evidence="2" id="KW-1185">Reference proteome</keyword>
<accession>A0A839AR66</accession>
<comment type="caution">
    <text evidence="1">The sequence shown here is derived from an EMBL/GenBank/DDBJ whole genome shotgun (WGS) entry which is preliminary data.</text>
</comment>
<reference evidence="1 2" key="1">
    <citation type="submission" date="2020-07" db="EMBL/GenBank/DDBJ databases">
        <title>Bacterium isolated from marine sediment.</title>
        <authorList>
            <person name="Shang D."/>
            <person name="Du Z.-J."/>
        </authorList>
    </citation>
    <scope>NUCLEOTIDE SEQUENCE [LARGE SCALE GENOMIC DNA]</scope>
    <source>
        <strain evidence="1 2">S7007</strain>
    </source>
</reference>
<dbReference type="RefSeq" id="WP_182125252.1">
    <property type="nucleotide sequence ID" value="NZ_JACGLS010000004.1"/>
</dbReference>
<proteinExistence type="predicted"/>
<sequence>MGINIGGVDIAQSALDSEYRILILEELVEKLINKMGGQNLLSSAELEKIRENSLKKLQAKYPNAGLEKK</sequence>
<gene>
    <name evidence="1" type="ORF">H3Z83_09505</name>
</gene>
<organism evidence="1 2">
    <name type="scientific">Tenacibaculum pelagium</name>
    <dbReference type="NCBI Taxonomy" id="2759527"/>
    <lineage>
        <taxon>Bacteria</taxon>
        <taxon>Pseudomonadati</taxon>
        <taxon>Bacteroidota</taxon>
        <taxon>Flavobacteriia</taxon>
        <taxon>Flavobacteriales</taxon>
        <taxon>Flavobacteriaceae</taxon>
        <taxon>Tenacibaculum</taxon>
    </lineage>
</organism>
<dbReference type="AlphaFoldDB" id="A0A839AR66"/>
<dbReference type="Proteomes" id="UP000563906">
    <property type="component" value="Unassembled WGS sequence"/>
</dbReference>
<protein>
    <submittedName>
        <fullName evidence="1">Uncharacterized protein</fullName>
    </submittedName>
</protein>
<name>A0A839AR66_9FLAO</name>
<evidence type="ECO:0000313" key="1">
    <source>
        <dbReference type="EMBL" id="MBA6156749.1"/>
    </source>
</evidence>
<evidence type="ECO:0000313" key="2">
    <source>
        <dbReference type="Proteomes" id="UP000563906"/>
    </source>
</evidence>
<dbReference type="EMBL" id="JACGLS010000004">
    <property type="protein sequence ID" value="MBA6156749.1"/>
    <property type="molecule type" value="Genomic_DNA"/>
</dbReference>